<dbReference type="InterPro" id="IPR008962">
    <property type="entry name" value="PapD-like_sf"/>
</dbReference>
<keyword evidence="4" id="KW-1185">Reference proteome</keyword>
<protein>
    <submittedName>
        <fullName evidence="3">Type 1 pili usher pathway chaperone CsuC</fullName>
    </submittedName>
</protein>
<dbReference type="EMBL" id="CP012199">
    <property type="protein sequence ID" value="AMG73904.1"/>
    <property type="molecule type" value="Genomic_DNA"/>
</dbReference>
<evidence type="ECO:0000256" key="1">
    <source>
        <dbReference type="SAM" id="SignalP"/>
    </source>
</evidence>
<dbReference type="RefSeq" id="WP_067182253.1">
    <property type="nucleotide sequence ID" value="NZ_CP012199.1"/>
</dbReference>
<feature type="signal peptide" evidence="1">
    <location>
        <begin position="1"/>
        <end position="25"/>
    </location>
</feature>
<name>A0AA86GJE4_9SPHN</name>
<dbReference type="InterPro" id="IPR013783">
    <property type="entry name" value="Ig-like_fold"/>
</dbReference>
<evidence type="ECO:0000313" key="3">
    <source>
        <dbReference type="EMBL" id="AMG73904.1"/>
    </source>
</evidence>
<evidence type="ECO:0000313" key="4">
    <source>
        <dbReference type="Proteomes" id="UP000058599"/>
    </source>
</evidence>
<accession>A0AA86GJE4</accession>
<organism evidence="3 4">
    <name type="scientific">Sphingopyxis granuli</name>
    <dbReference type="NCBI Taxonomy" id="267128"/>
    <lineage>
        <taxon>Bacteria</taxon>
        <taxon>Pseudomonadati</taxon>
        <taxon>Pseudomonadota</taxon>
        <taxon>Alphaproteobacteria</taxon>
        <taxon>Sphingomonadales</taxon>
        <taxon>Sphingomonadaceae</taxon>
        <taxon>Sphingopyxis</taxon>
    </lineage>
</organism>
<dbReference type="PANTHER" id="PTHR30251:SF4">
    <property type="entry name" value="SLR1668 PROTEIN"/>
    <property type="match status" value="1"/>
</dbReference>
<dbReference type="SUPFAM" id="SSF49354">
    <property type="entry name" value="PapD-like"/>
    <property type="match status" value="1"/>
</dbReference>
<dbReference type="AlphaFoldDB" id="A0AA86GJE4"/>
<dbReference type="Proteomes" id="UP000058599">
    <property type="component" value="Chromosome"/>
</dbReference>
<evidence type="ECO:0000259" key="2">
    <source>
        <dbReference type="Pfam" id="PF00345"/>
    </source>
</evidence>
<sequence>MPRPISSLLLLAATALLLAPASAAAQQSGAILIWPVHPVIEGEAGAAALWIENPGKAPVTLQTRIFAWSQEGGKNVYAAQDELLATPPIVTIDPGARQLVRLTRTAPPPTEAERAYRLIVDELPVESGDSAAAGGATVTFRMRYSLPLFSYARGAGPKALAARKTPQPAPRLSWSIGQDAGGAWLKVRNSGAVHARLTDVALGEGAARHTVAAGLLGYVLPGREARWPLAGMPASGAPLILSVNGAPAGPIAPKSE</sequence>
<dbReference type="Gene3D" id="2.60.40.10">
    <property type="entry name" value="Immunoglobulins"/>
    <property type="match status" value="1"/>
</dbReference>
<reference evidence="3 4" key="1">
    <citation type="journal article" date="2016" name="BMC Genomics">
        <title>Genomic analysis of the nitrate-respiring Sphingopyxis granuli (formerly Sphingomonas macrogoltabida) strain TFA.</title>
        <authorList>
            <person name="Garcia-Romero I."/>
            <person name="Perez-Pulido A.J."/>
            <person name="Gonzalez-Flores Y.E."/>
            <person name="Reyes-Ramirez F."/>
            <person name="Santero E."/>
            <person name="Floriano B."/>
        </authorList>
    </citation>
    <scope>NUCLEOTIDE SEQUENCE [LARGE SCALE GENOMIC DNA]</scope>
    <source>
        <strain evidence="3 4">TFA</strain>
    </source>
</reference>
<dbReference type="GO" id="GO:0071555">
    <property type="term" value="P:cell wall organization"/>
    <property type="evidence" value="ECO:0007669"/>
    <property type="project" value="InterPro"/>
</dbReference>
<feature type="domain" description="Pili assembly chaperone N-terminal" evidence="2">
    <location>
        <begin position="40"/>
        <end position="149"/>
    </location>
</feature>
<feature type="chain" id="PRO_5041708554" evidence="1">
    <location>
        <begin position="26"/>
        <end position="256"/>
    </location>
</feature>
<keyword evidence="1" id="KW-0732">Signal</keyword>
<proteinExistence type="predicted"/>
<dbReference type="InterPro" id="IPR016147">
    <property type="entry name" value="Pili_assmbl_chaperone_N"/>
</dbReference>
<dbReference type="KEGG" id="sgi:SGRAN_1519"/>
<dbReference type="PANTHER" id="PTHR30251">
    <property type="entry name" value="PILUS ASSEMBLY CHAPERONE"/>
    <property type="match status" value="1"/>
</dbReference>
<dbReference type="Pfam" id="PF00345">
    <property type="entry name" value="PapD_N"/>
    <property type="match status" value="1"/>
</dbReference>
<gene>
    <name evidence="3" type="primary">csuC</name>
    <name evidence="3" type="ORF">SGRAN_1519</name>
</gene>
<dbReference type="GO" id="GO:0030288">
    <property type="term" value="C:outer membrane-bounded periplasmic space"/>
    <property type="evidence" value="ECO:0007669"/>
    <property type="project" value="InterPro"/>
</dbReference>
<dbReference type="InterPro" id="IPR050643">
    <property type="entry name" value="Periplasmic_pilus_chap"/>
</dbReference>